<sequence length="77" mass="8473">MCTDVGGGGGGRRYDVPLADLPFLCCQICIIDERFLDNFSLVRLSPSLQKKQDIIVTLTVQKYHSGFLDAANKSIIP</sequence>
<evidence type="ECO:0000313" key="2">
    <source>
        <dbReference type="WBParaSite" id="nRc.2.0.1.t44390-RA"/>
    </source>
</evidence>
<proteinExistence type="predicted"/>
<name>A0A915L104_ROMCU</name>
<accession>A0A915L104</accession>
<keyword evidence="1" id="KW-1185">Reference proteome</keyword>
<organism evidence="1 2">
    <name type="scientific">Romanomermis culicivorax</name>
    <name type="common">Nematode worm</name>
    <dbReference type="NCBI Taxonomy" id="13658"/>
    <lineage>
        <taxon>Eukaryota</taxon>
        <taxon>Metazoa</taxon>
        <taxon>Ecdysozoa</taxon>
        <taxon>Nematoda</taxon>
        <taxon>Enoplea</taxon>
        <taxon>Dorylaimia</taxon>
        <taxon>Mermithida</taxon>
        <taxon>Mermithoidea</taxon>
        <taxon>Mermithidae</taxon>
        <taxon>Romanomermis</taxon>
    </lineage>
</organism>
<dbReference type="WBParaSite" id="nRc.2.0.1.t44390-RA">
    <property type="protein sequence ID" value="nRc.2.0.1.t44390-RA"/>
    <property type="gene ID" value="nRc.2.0.1.g44390"/>
</dbReference>
<evidence type="ECO:0000313" key="1">
    <source>
        <dbReference type="Proteomes" id="UP000887565"/>
    </source>
</evidence>
<protein>
    <submittedName>
        <fullName evidence="2">Uncharacterized protein</fullName>
    </submittedName>
</protein>
<reference evidence="2" key="1">
    <citation type="submission" date="2022-11" db="UniProtKB">
        <authorList>
            <consortium name="WormBaseParasite"/>
        </authorList>
    </citation>
    <scope>IDENTIFICATION</scope>
</reference>
<dbReference type="Proteomes" id="UP000887565">
    <property type="component" value="Unplaced"/>
</dbReference>
<dbReference type="AlphaFoldDB" id="A0A915L104"/>